<organism evidence="6 7">
    <name type="scientific">Francisella uliginis</name>
    <dbReference type="NCBI Taxonomy" id="573570"/>
    <lineage>
        <taxon>Bacteria</taxon>
        <taxon>Pseudomonadati</taxon>
        <taxon>Pseudomonadota</taxon>
        <taxon>Gammaproteobacteria</taxon>
        <taxon>Thiotrichales</taxon>
        <taxon>Francisellaceae</taxon>
        <taxon>Francisella</taxon>
    </lineage>
</organism>
<gene>
    <name evidence="6" type="ORF">F7310_02180</name>
</gene>
<dbReference type="STRING" id="573570.F7310_02180"/>
<dbReference type="InterPro" id="IPR006603">
    <property type="entry name" value="PQ-loop_rpt"/>
</dbReference>
<dbReference type="AlphaFoldDB" id="A0A1L4BQX1"/>
<feature type="transmembrane region" description="Helical" evidence="5">
    <location>
        <begin position="6"/>
        <end position="24"/>
    </location>
</feature>
<evidence type="ECO:0000256" key="5">
    <source>
        <dbReference type="SAM" id="Phobius"/>
    </source>
</evidence>
<dbReference type="Gene3D" id="1.20.1280.290">
    <property type="match status" value="1"/>
</dbReference>
<name>A0A1L4BQX1_9GAMM</name>
<keyword evidence="3 5" id="KW-1133">Transmembrane helix</keyword>
<evidence type="ECO:0000313" key="7">
    <source>
        <dbReference type="Proteomes" id="UP000184222"/>
    </source>
</evidence>
<evidence type="ECO:0000256" key="3">
    <source>
        <dbReference type="ARBA" id="ARBA00022989"/>
    </source>
</evidence>
<reference evidence="6 7" key="1">
    <citation type="journal article" date="2016" name="Appl. Environ. Microbiol.">
        <title>Whole genome relationships among Francisella bacteria of diverse origin define new species and provide specific regions for detection.</title>
        <authorList>
            <person name="Challacombe J.F."/>
            <person name="Petersen J.M."/>
            <person name="Gallegos-Graves V."/>
            <person name="Hodge D."/>
            <person name="Pillai S."/>
            <person name="Kuske C.R."/>
        </authorList>
    </citation>
    <scope>NUCLEOTIDE SEQUENCE [LARGE SCALE GENOMIC DNA]</scope>
    <source>
        <strain evidence="7">TX07-7310</strain>
    </source>
</reference>
<evidence type="ECO:0000313" key="6">
    <source>
        <dbReference type="EMBL" id="API86233.1"/>
    </source>
</evidence>
<protein>
    <recommendedName>
        <fullName evidence="8">PQ-loop repeat-containing protein</fullName>
    </recommendedName>
</protein>
<feature type="transmembrane region" description="Helical" evidence="5">
    <location>
        <begin position="180"/>
        <end position="199"/>
    </location>
</feature>
<keyword evidence="4 5" id="KW-0472">Membrane</keyword>
<sequence>MTKELVGAIILNAGFFAYSIQYFPQVIYNMKHRERLTNVSVLSQFAIFISVLCDMVITIGCGYEWQYAVVAIFYLLGVCIQQLQITFLSKKVPELANLLFIICFAIAMLAMGSNSAIVYQVAQYVGFTISIFFWFPQIYKNYKQKRADGYSLAFILIALAGTCLYLSSCMFFSWDKVYKINAGSILPVILVLLIQKIYYKNATKAN</sequence>
<feature type="transmembrane region" description="Helical" evidence="5">
    <location>
        <begin position="95"/>
        <end position="111"/>
    </location>
</feature>
<keyword evidence="2 5" id="KW-0812">Transmembrane</keyword>
<dbReference type="EMBL" id="CP016796">
    <property type="protein sequence ID" value="API86233.1"/>
    <property type="molecule type" value="Genomic_DNA"/>
</dbReference>
<feature type="transmembrane region" description="Helical" evidence="5">
    <location>
        <begin position="36"/>
        <end position="59"/>
    </location>
</feature>
<evidence type="ECO:0000256" key="4">
    <source>
        <dbReference type="ARBA" id="ARBA00023136"/>
    </source>
</evidence>
<comment type="subcellular location">
    <subcellularLocation>
        <location evidence="1">Membrane</location>
        <topology evidence="1">Multi-pass membrane protein</topology>
    </subcellularLocation>
</comment>
<dbReference type="Pfam" id="PF04193">
    <property type="entry name" value="PQ-loop"/>
    <property type="match status" value="1"/>
</dbReference>
<feature type="transmembrane region" description="Helical" evidence="5">
    <location>
        <begin position="117"/>
        <end position="139"/>
    </location>
</feature>
<dbReference type="Proteomes" id="UP000184222">
    <property type="component" value="Chromosome"/>
</dbReference>
<evidence type="ECO:0008006" key="8">
    <source>
        <dbReference type="Google" id="ProtNLM"/>
    </source>
</evidence>
<keyword evidence="7" id="KW-1185">Reference proteome</keyword>
<feature type="transmembrane region" description="Helical" evidence="5">
    <location>
        <begin position="65"/>
        <end position="83"/>
    </location>
</feature>
<dbReference type="GO" id="GO:0016020">
    <property type="term" value="C:membrane"/>
    <property type="evidence" value="ECO:0007669"/>
    <property type="project" value="UniProtKB-SubCell"/>
</dbReference>
<feature type="transmembrane region" description="Helical" evidence="5">
    <location>
        <begin position="151"/>
        <end position="174"/>
    </location>
</feature>
<dbReference type="KEGG" id="frx:F7310_02180"/>
<accession>A0A1L4BQX1</accession>
<proteinExistence type="predicted"/>
<evidence type="ECO:0000256" key="2">
    <source>
        <dbReference type="ARBA" id="ARBA00022692"/>
    </source>
</evidence>
<evidence type="ECO:0000256" key="1">
    <source>
        <dbReference type="ARBA" id="ARBA00004141"/>
    </source>
</evidence>